<protein>
    <submittedName>
        <fullName evidence="7">Uncharacterized protein</fullName>
    </submittedName>
</protein>
<gene>
    <name evidence="7" type="ORF">METZ01_LOCUS274380</name>
</gene>
<evidence type="ECO:0000313" key="7">
    <source>
        <dbReference type="EMBL" id="SVC21526.1"/>
    </source>
</evidence>
<dbReference type="EMBL" id="UINC01079483">
    <property type="protein sequence ID" value="SVC21526.1"/>
    <property type="molecule type" value="Genomic_DNA"/>
</dbReference>
<evidence type="ECO:0000256" key="3">
    <source>
        <dbReference type="ARBA" id="ARBA00022989"/>
    </source>
</evidence>
<reference evidence="7" key="1">
    <citation type="submission" date="2018-05" db="EMBL/GenBank/DDBJ databases">
        <authorList>
            <person name="Lanie J.A."/>
            <person name="Ng W.-L."/>
            <person name="Kazmierczak K.M."/>
            <person name="Andrzejewski T.M."/>
            <person name="Davidsen T.M."/>
            <person name="Wayne K.J."/>
            <person name="Tettelin H."/>
            <person name="Glass J.I."/>
            <person name="Rusch D."/>
            <person name="Podicherti R."/>
            <person name="Tsui H.-C.T."/>
            <person name="Winkler M.E."/>
        </authorList>
    </citation>
    <scope>NUCLEOTIDE SEQUENCE</scope>
</reference>
<feature type="transmembrane region" description="Helical" evidence="6">
    <location>
        <begin position="6"/>
        <end position="29"/>
    </location>
</feature>
<name>A0A382KC00_9ZZZZ</name>
<evidence type="ECO:0000256" key="2">
    <source>
        <dbReference type="ARBA" id="ARBA00022692"/>
    </source>
</evidence>
<dbReference type="Pfam" id="PF12127">
    <property type="entry name" value="FloA"/>
    <property type="match status" value="1"/>
</dbReference>
<evidence type="ECO:0000256" key="1">
    <source>
        <dbReference type="ARBA" id="ARBA00022475"/>
    </source>
</evidence>
<dbReference type="AlphaFoldDB" id="A0A382KC00"/>
<keyword evidence="2 6" id="KW-0812">Transmembrane</keyword>
<organism evidence="7">
    <name type="scientific">marine metagenome</name>
    <dbReference type="NCBI Taxonomy" id="408172"/>
    <lineage>
        <taxon>unclassified sequences</taxon>
        <taxon>metagenomes</taxon>
        <taxon>ecological metagenomes</taxon>
    </lineage>
</organism>
<keyword evidence="1" id="KW-1003">Cell membrane</keyword>
<evidence type="ECO:0000256" key="5">
    <source>
        <dbReference type="SAM" id="Coils"/>
    </source>
</evidence>
<dbReference type="HAMAP" id="MF_01562">
    <property type="entry name" value="FloA"/>
    <property type="match status" value="1"/>
</dbReference>
<proteinExistence type="inferred from homology"/>
<accession>A0A382KC00</accession>
<evidence type="ECO:0000256" key="6">
    <source>
        <dbReference type="SAM" id="Phobius"/>
    </source>
</evidence>
<evidence type="ECO:0000256" key="4">
    <source>
        <dbReference type="ARBA" id="ARBA00023136"/>
    </source>
</evidence>
<keyword evidence="3 6" id="KW-1133">Transmembrane helix</keyword>
<feature type="coiled-coil region" evidence="5">
    <location>
        <begin position="242"/>
        <end position="276"/>
    </location>
</feature>
<dbReference type="InterPro" id="IPR022853">
    <property type="entry name" value="FloA"/>
</dbReference>
<keyword evidence="5" id="KW-0175">Coiled coil</keyword>
<sequence length="339" mass="36106">MPTLFPVLAVLVVLFFVIIFAFVPIGLWISAISAGVRVRIFGDLVAMRLRRVPPGQIVTPQIEATKAGLNLSLDNLEAHYLAGGQVSNVVSALIAAEKANIDLDFGRAAAIDLAGRDVLEAVQMSVNPAIINVPADNENKRGITAVARDGIQLIVKARITVRANIDRLVGGATEETIIARVGQGIITTIGSAATHKAVLESPERITMEVLEKGLAAGTAFEILSIDIADIDIGENIGAKLQTDQAEAELKIAQAMAEEKRALAAAEEEEMKALVEERTIELIAADAEVPLSIADAFDSERMSVMDYYNLRNVVADTEMRQAIASPDQESTGSSHSIGMS</sequence>
<dbReference type="NCBIfam" id="NF010186">
    <property type="entry name" value="PRK13665.1"/>
    <property type="match status" value="1"/>
</dbReference>
<keyword evidence="4 6" id="KW-0472">Membrane</keyword>